<evidence type="ECO:0000256" key="4">
    <source>
        <dbReference type="SAM" id="MobiDB-lite"/>
    </source>
</evidence>
<dbReference type="Pfam" id="PF00735">
    <property type="entry name" value="Septin"/>
    <property type="match status" value="1"/>
</dbReference>
<dbReference type="STRING" id="1081103.A0A0B2WYJ5"/>
<keyword evidence="2 3" id="KW-0342">GTP-binding</keyword>
<feature type="compositionally biased region" description="Basic and acidic residues" evidence="4">
    <location>
        <begin position="473"/>
        <end position="523"/>
    </location>
</feature>
<keyword evidence="1 3" id="KW-0547">Nucleotide-binding</keyword>
<feature type="compositionally biased region" description="Low complexity" evidence="4">
    <location>
        <begin position="90"/>
        <end position="100"/>
    </location>
</feature>
<dbReference type="GO" id="GO:0051301">
    <property type="term" value="P:cell division"/>
    <property type="evidence" value="ECO:0007669"/>
    <property type="project" value="UniProtKB-KW"/>
</dbReference>
<dbReference type="AlphaFoldDB" id="A0A0B2WYJ5"/>
<feature type="compositionally biased region" description="Pro residues" evidence="4">
    <location>
        <begin position="101"/>
        <end position="110"/>
    </location>
</feature>
<feature type="region of interest" description="Disordered" evidence="4">
    <location>
        <begin position="473"/>
        <end position="529"/>
    </location>
</feature>
<dbReference type="GO" id="GO:0005938">
    <property type="term" value="C:cell cortex"/>
    <property type="evidence" value="ECO:0007669"/>
    <property type="project" value="UniProtKB-ARBA"/>
</dbReference>
<dbReference type="OrthoDB" id="416553at2759"/>
<dbReference type="InterPro" id="IPR027417">
    <property type="entry name" value="P-loop_NTPase"/>
</dbReference>
<dbReference type="GeneID" id="63738764"/>
<feature type="domain" description="Septin-type G" evidence="5">
    <location>
        <begin position="153"/>
        <end position="427"/>
    </location>
</feature>
<feature type="compositionally biased region" description="Polar residues" evidence="4">
    <location>
        <begin position="67"/>
        <end position="89"/>
    </location>
</feature>
<dbReference type="SUPFAM" id="SSF52540">
    <property type="entry name" value="P-loop containing nucleoside triphosphate hydrolases"/>
    <property type="match status" value="1"/>
</dbReference>
<feature type="compositionally biased region" description="Polar residues" evidence="4">
    <location>
        <begin position="1"/>
        <end position="21"/>
    </location>
</feature>
<dbReference type="Proteomes" id="UP000030816">
    <property type="component" value="Unassembled WGS sequence"/>
</dbReference>
<dbReference type="PROSITE" id="PS51719">
    <property type="entry name" value="G_SEPTIN"/>
    <property type="match status" value="1"/>
</dbReference>
<feature type="region of interest" description="Disordered" evidence="4">
    <location>
        <begin position="1"/>
        <end position="117"/>
    </location>
</feature>
<dbReference type="HOGENOM" id="CLU_017718_8_0_1"/>
<organism evidence="6 7">
    <name type="scientific">Metarhizium album (strain ARSEF 1941)</name>
    <dbReference type="NCBI Taxonomy" id="1081103"/>
    <lineage>
        <taxon>Eukaryota</taxon>
        <taxon>Fungi</taxon>
        <taxon>Dikarya</taxon>
        <taxon>Ascomycota</taxon>
        <taxon>Pezizomycotina</taxon>
        <taxon>Sordariomycetes</taxon>
        <taxon>Hypocreomycetidae</taxon>
        <taxon>Hypocreales</taxon>
        <taxon>Clavicipitaceae</taxon>
        <taxon>Metarhizium</taxon>
    </lineage>
</organism>
<gene>
    <name evidence="6" type="ORF">MAM_04309</name>
</gene>
<dbReference type="GO" id="GO:0032156">
    <property type="term" value="C:septin cytoskeleton"/>
    <property type="evidence" value="ECO:0007669"/>
    <property type="project" value="UniProtKB-ARBA"/>
</dbReference>
<keyword evidence="6" id="KW-0131">Cell cycle</keyword>
<reference evidence="6 7" key="1">
    <citation type="journal article" date="2014" name="Proc. Natl. Acad. Sci. U.S.A.">
        <title>Trajectory and genomic determinants of fungal-pathogen speciation and host adaptation.</title>
        <authorList>
            <person name="Hu X."/>
            <person name="Xiao G."/>
            <person name="Zheng P."/>
            <person name="Shang Y."/>
            <person name="Su Y."/>
            <person name="Zhang X."/>
            <person name="Liu X."/>
            <person name="Zhan S."/>
            <person name="St Leger R.J."/>
            <person name="Wang C."/>
        </authorList>
    </citation>
    <scope>NUCLEOTIDE SEQUENCE [LARGE SCALE GENOMIC DNA]</scope>
    <source>
        <strain evidence="6 7">ARSEF 1941</strain>
    </source>
</reference>
<evidence type="ECO:0000256" key="1">
    <source>
        <dbReference type="ARBA" id="ARBA00022741"/>
    </source>
</evidence>
<accession>A0A0B2WYJ5</accession>
<dbReference type="RefSeq" id="XP_040678986.1">
    <property type="nucleotide sequence ID" value="XM_040823107.1"/>
</dbReference>
<comment type="similarity">
    <text evidence="3">Belongs to the TRAFAC class TrmE-Era-EngA-EngB-Septin-like GTPase superfamily. Septin GTPase family.</text>
</comment>
<dbReference type="CDD" id="cd01850">
    <property type="entry name" value="CDC_Septin"/>
    <property type="match status" value="1"/>
</dbReference>
<dbReference type="GO" id="GO:0005525">
    <property type="term" value="F:GTP binding"/>
    <property type="evidence" value="ECO:0007669"/>
    <property type="project" value="UniProtKB-KW"/>
</dbReference>
<dbReference type="PANTHER" id="PTHR18884">
    <property type="entry name" value="SEPTIN"/>
    <property type="match status" value="1"/>
</dbReference>
<dbReference type="InterPro" id="IPR016491">
    <property type="entry name" value="Septin"/>
</dbReference>
<comment type="caution">
    <text evidence="6">The sequence shown here is derived from an EMBL/GenBank/DDBJ whole genome shotgun (WGS) entry which is preliminary data.</text>
</comment>
<dbReference type="FunFam" id="3.40.50.300:FF:000196">
    <property type="entry name" value="Cell division control 3"/>
    <property type="match status" value="1"/>
</dbReference>
<evidence type="ECO:0000259" key="5">
    <source>
        <dbReference type="PROSITE" id="PS51719"/>
    </source>
</evidence>
<dbReference type="Gene3D" id="3.40.50.300">
    <property type="entry name" value="P-loop containing nucleotide triphosphate hydrolases"/>
    <property type="match status" value="1"/>
</dbReference>
<evidence type="ECO:0000313" key="7">
    <source>
        <dbReference type="Proteomes" id="UP000030816"/>
    </source>
</evidence>
<keyword evidence="7" id="KW-1185">Reference proteome</keyword>
<keyword evidence="6" id="KW-0132">Cell division</keyword>
<evidence type="ECO:0000313" key="6">
    <source>
        <dbReference type="EMBL" id="KHN97920.1"/>
    </source>
</evidence>
<dbReference type="EMBL" id="AZHE01000009">
    <property type="protein sequence ID" value="KHN97920.1"/>
    <property type="molecule type" value="Genomic_DNA"/>
</dbReference>
<evidence type="ECO:0000256" key="2">
    <source>
        <dbReference type="ARBA" id="ARBA00023134"/>
    </source>
</evidence>
<proteinExistence type="inferred from homology"/>
<dbReference type="InterPro" id="IPR030379">
    <property type="entry name" value="G_SEPTIN_dom"/>
</dbReference>
<sequence length="529" mass="60012">MATQDMTPVPSTTSAAPSVTDTIRHYRSMLDVEDPPKLNPLNPMSFDEMYTTPSQHPPRPAPEEPLSESTTDSTPRTSENSTDNQVKDLSSSNSSDSPTGSPAPPGPIVPSQPAASSIQDVRNIVRRKLTGYVGFANLPNQWHRKSVRKGFNFNVMVVAYISGESGLGKSTLVNTLFNTSLYPPRERKGPSLDIIPKTVQIQAISADIEEAGVRLRLTVVDTPGFGDFVNNDESWRPIVDDIERRYDAYLDAENKVNRMNIVDNRIHACVFFIQPTGHSLKPLDIEVMRRLHTKVNLIPVIAKSDTLTDEEIVSFKARILSDIKHHGIQIFEGPRYELDDEETIAENNEIMSKVPFAVVGATNEIKTTDGRAVRGRQYPWGTIEVDNEEHCDFVKLRQMLIRTHMEELKENTNNTLYENYRTDKLIAMGVSQDPSVFKEVNPAVKQEEERALHEQKLAKMEAEMKMVFQQKVAEKESKLKQSEEELYARHREMKEQLERQRAELEDKKQRIESGRPLEKEGKRKGFSLR</sequence>
<protein>
    <submittedName>
        <fullName evidence="6">Cell division control protein 3</fullName>
    </submittedName>
</protein>
<feature type="compositionally biased region" description="Basic and acidic residues" evidence="4">
    <location>
        <begin position="22"/>
        <end position="36"/>
    </location>
</feature>
<evidence type="ECO:0000256" key="3">
    <source>
        <dbReference type="RuleBase" id="RU004560"/>
    </source>
</evidence>
<name>A0A0B2WYJ5_METAS</name>